<name>A0A6P6XX60_DERPT</name>
<dbReference type="PANTHER" id="PTHR43028:SF3">
    <property type="entry name" value="INOSITOL POLYPHOSPHATE 1-PHOSPHATASE"/>
    <property type="match status" value="1"/>
</dbReference>
<dbReference type="OMA" id="KGSTFRW"/>
<dbReference type="GO" id="GO:0004441">
    <property type="term" value="F:inositol-1,4-bisphosphate 1-phosphatase activity"/>
    <property type="evidence" value="ECO:0007669"/>
    <property type="project" value="TreeGrafter"/>
</dbReference>
<keyword evidence="3" id="KW-1185">Reference proteome</keyword>
<evidence type="ECO:0000313" key="4">
    <source>
        <dbReference type="RefSeq" id="XP_027197942.1"/>
    </source>
</evidence>
<dbReference type="InterPro" id="IPR044897">
    <property type="entry name" value="INPP1_dom_1"/>
</dbReference>
<dbReference type="FunCoup" id="A0A6P6XX60">
    <property type="interactions" value="85"/>
</dbReference>
<feature type="binding site" evidence="2">
    <location>
        <position position="332"/>
    </location>
    <ligand>
        <name>Mg(2+)</name>
        <dbReference type="ChEBI" id="CHEBI:18420"/>
        <label>1</label>
        <note>catalytic</note>
    </ligand>
</feature>
<evidence type="ECO:0000313" key="3">
    <source>
        <dbReference type="Proteomes" id="UP000515146"/>
    </source>
</evidence>
<dbReference type="PANTHER" id="PTHR43028">
    <property type="entry name" value="3'(2'),5'-BISPHOSPHATE NUCLEOTIDASE 1"/>
    <property type="match status" value="1"/>
</dbReference>
<dbReference type="Gene3D" id="4.10.460.10">
    <property type="entry name" value="Inositol Polyphosphate 1-phosphatase, domain 1"/>
    <property type="match status" value="1"/>
</dbReference>
<protein>
    <submittedName>
        <fullName evidence="4">Inositol polyphosphate 1-phosphatase-like isoform X1</fullName>
    </submittedName>
</protein>
<dbReference type="Proteomes" id="UP000515146">
    <property type="component" value="Unplaced"/>
</dbReference>
<dbReference type="AlphaFoldDB" id="A0A6P6XX60"/>
<dbReference type="Gene3D" id="3.30.540.10">
    <property type="entry name" value="Fructose-1,6-Bisphosphatase, subunit A, domain 1"/>
    <property type="match status" value="1"/>
</dbReference>
<dbReference type="KEGG" id="dpte:113792231"/>
<evidence type="ECO:0000256" key="1">
    <source>
        <dbReference type="ARBA" id="ARBA00009759"/>
    </source>
</evidence>
<sequence>MKILVHELLEELIQVAEKSAQISRICRDDNDGLFRILIQEKINNDDGKNPRFQHDYKTFADVLIQEMAKFCLEAKFPGFSKQIYGEESNHFQNKLGEKISIQIGNDQQITYENFVKILDYNTSVSQKLVQVIYSSSSSSSSTINNSVQYDSDLPSISLELSDIAVWIDPIGMYTKYNFNNNHNYSLINQIDSTSEYIKGQWNNTSDQTKLIPKGLHCVTCLFGVFDTRTGMPIIGVCNQPFYRKHNDGSYEGRYIWGYNIDHISRNNIDESMIKSDSGIILIGGKENIELKERINRFAKTMYVAGAGHKLLNVAIGKADLLLTSSKSTYYWDTCAIHAILRSIGGGIIPFENFIQINNDNIDKYLEHSQIRYKEKTMTMKNFDCNHSKGLIAYRSIDAVRKTLNLLKI</sequence>
<dbReference type="GO" id="GO:0046872">
    <property type="term" value="F:metal ion binding"/>
    <property type="evidence" value="ECO:0007669"/>
    <property type="project" value="UniProtKB-KW"/>
</dbReference>
<accession>A0A6P6XX60</accession>
<proteinExistence type="inferred from homology"/>
<dbReference type="RefSeq" id="XP_027197942.1">
    <property type="nucleotide sequence ID" value="XM_027342141.1"/>
</dbReference>
<dbReference type="SUPFAM" id="SSF56655">
    <property type="entry name" value="Carbohydrate phosphatase"/>
    <property type="match status" value="1"/>
</dbReference>
<dbReference type="Pfam" id="PF00459">
    <property type="entry name" value="Inositol_P"/>
    <property type="match status" value="1"/>
</dbReference>
<feature type="binding site" evidence="2">
    <location>
        <position position="190"/>
    </location>
    <ligand>
        <name>Mg(2+)</name>
        <dbReference type="ChEBI" id="CHEBI:18420"/>
        <label>1</label>
        <note>catalytic</note>
    </ligand>
</feature>
<comment type="similarity">
    <text evidence="1">Belongs to the inositol monophosphatase superfamily.</text>
</comment>
<keyword evidence="2" id="KW-0460">Magnesium</keyword>
<dbReference type="InterPro" id="IPR000760">
    <property type="entry name" value="Inositol_monophosphatase-like"/>
</dbReference>
<dbReference type="InParanoid" id="A0A6P6XX60"/>
<dbReference type="CTD" id="3652"/>
<gene>
    <name evidence="4" type="primary">LOC113792231</name>
</gene>
<reference evidence="4" key="1">
    <citation type="submission" date="2025-08" db="UniProtKB">
        <authorList>
            <consortium name="RefSeq"/>
        </authorList>
    </citation>
    <scope>IDENTIFICATION</scope>
    <source>
        <strain evidence="4">Airmid</strain>
    </source>
</reference>
<evidence type="ECO:0000256" key="2">
    <source>
        <dbReference type="PIRSR" id="PIRSR600760-2"/>
    </source>
</evidence>
<organism evidence="3 4">
    <name type="scientific">Dermatophagoides pteronyssinus</name>
    <name type="common">European house dust mite</name>
    <dbReference type="NCBI Taxonomy" id="6956"/>
    <lineage>
        <taxon>Eukaryota</taxon>
        <taxon>Metazoa</taxon>
        <taxon>Ecdysozoa</taxon>
        <taxon>Arthropoda</taxon>
        <taxon>Chelicerata</taxon>
        <taxon>Arachnida</taxon>
        <taxon>Acari</taxon>
        <taxon>Acariformes</taxon>
        <taxon>Sarcoptiformes</taxon>
        <taxon>Astigmata</taxon>
        <taxon>Psoroptidia</taxon>
        <taxon>Analgoidea</taxon>
        <taxon>Pyroglyphidae</taxon>
        <taxon>Dermatophagoidinae</taxon>
        <taxon>Dermatophagoides</taxon>
    </lineage>
</organism>
<keyword evidence="2" id="KW-0479">Metal-binding</keyword>
<dbReference type="OrthoDB" id="9977309at2759"/>
<dbReference type="Gene3D" id="3.40.190.80">
    <property type="match status" value="1"/>
</dbReference>
<feature type="binding site" evidence="2">
    <location>
        <position position="86"/>
    </location>
    <ligand>
        <name>Mg(2+)</name>
        <dbReference type="ChEBI" id="CHEBI:18420"/>
        <label>1</label>
        <note>catalytic</note>
    </ligand>
</feature>
<comment type="cofactor">
    <cofactor evidence="2">
        <name>Mg(2+)</name>
        <dbReference type="ChEBI" id="CHEBI:18420"/>
    </cofactor>
</comment>
<dbReference type="InterPro" id="IPR050725">
    <property type="entry name" value="CysQ/Inositol_MonoPase"/>
</dbReference>
<feature type="binding site" evidence="2">
    <location>
        <position position="191"/>
    </location>
    <ligand>
        <name>Mg(2+)</name>
        <dbReference type="ChEBI" id="CHEBI:18420"/>
        <label>1</label>
        <note>catalytic</note>
    </ligand>
</feature>